<organism evidence="1 2">
    <name type="scientific">Bacillus methanolicus (strain MGA3 / ATCC 53907)</name>
    <dbReference type="NCBI Taxonomy" id="796606"/>
    <lineage>
        <taxon>Bacteria</taxon>
        <taxon>Bacillati</taxon>
        <taxon>Bacillota</taxon>
        <taxon>Bacilli</taxon>
        <taxon>Bacillales</taxon>
        <taxon>Bacillaceae</taxon>
        <taxon>Bacillus</taxon>
    </lineage>
</organism>
<dbReference type="EMBL" id="CP007739">
    <property type="protein sequence ID" value="AIE59955.1"/>
    <property type="molecule type" value="Genomic_DNA"/>
</dbReference>
<accession>I3E858</accession>
<evidence type="ECO:0000313" key="2">
    <source>
        <dbReference type="Proteomes" id="UP000027602"/>
    </source>
</evidence>
<proteinExistence type="predicted"/>
<evidence type="ECO:0008006" key="3">
    <source>
        <dbReference type="Google" id="ProtNLM"/>
    </source>
</evidence>
<evidence type="ECO:0000313" key="1">
    <source>
        <dbReference type="EMBL" id="AIE59955.1"/>
    </source>
</evidence>
<dbReference type="Proteomes" id="UP000027602">
    <property type="component" value="Chromosome"/>
</dbReference>
<gene>
    <name evidence="1" type="ORF">BMMGA3_07735</name>
</gene>
<dbReference type="KEGG" id="bmet:BMMGA3_07735"/>
<keyword evidence="2" id="KW-1185">Reference proteome</keyword>
<dbReference type="AlphaFoldDB" id="I3E858"/>
<protein>
    <recommendedName>
        <fullName evidence="3">Core-binding (CB) domain-containing protein</fullName>
    </recommendedName>
</protein>
<dbReference type="OrthoDB" id="184666at2"/>
<dbReference type="RefSeq" id="WP_004433865.1">
    <property type="nucleotide sequence ID" value="NZ_ADWW01000002.1"/>
</dbReference>
<reference evidence="1 2" key="1">
    <citation type="journal article" date="2015" name="BMC Genomics">
        <title>Transcriptome analysis of thermophilic methylotrophic Bacillus methanolicus MGA3 using RNA-sequencing provides detailed insights into its previously uncharted transcriptional landscape.</title>
        <authorList>
            <person name="Irla M."/>
            <person name="Neshat A."/>
            <person name="Brautaset T."/>
            <person name="Ruckert C."/>
            <person name="Kalinowski J."/>
            <person name="Wendisch V.F."/>
        </authorList>
    </citation>
    <scope>NUCLEOTIDE SEQUENCE [LARGE SCALE GENOMIC DNA]</scope>
    <source>
        <strain evidence="2">MGA3 / ATCC 53907</strain>
    </source>
</reference>
<sequence>MSYLTDYEEWLRLNKRENTVKTYIGEVKMFAQWWEGVYDKPFDPSEVIPLDTSDYKQYLMNVAKNKQ</sequence>
<dbReference type="STRING" id="796606.BMMGA3_07735"/>
<dbReference type="HOGENOM" id="CLU_2803543_0_0_9"/>
<name>I3E858_BACMM</name>